<keyword evidence="4" id="KW-0378">Hydrolase</keyword>
<evidence type="ECO:0000256" key="1">
    <source>
        <dbReference type="ARBA" id="ARBA00004777"/>
    </source>
</evidence>
<gene>
    <name evidence="10" type="primary">FOLD2</name>
    <name evidence="10" type="ORF">SNEC2469_LOCUS18927</name>
</gene>
<dbReference type="InterPro" id="IPR020867">
    <property type="entry name" value="THF_DH/CycHdrlase_CS"/>
</dbReference>
<keyword evidence="3" id="KW-0554">One-carbon metabolism</keyword>
<feature type="domain" description="Tetrahydrofolate dehydrogenase/cyclohydrolase catalytic" evidence="8">
    <location>
        <begin position="10"/>
        <end position="125"/>
    </location>
</feature>
<evidence type="ECO:0000256" key="2">
    <source>
        <dbReference type="ARBA" id="ARBA00011738"/>
    </source>
</evidence>
<dbReference type="Proteomes" id="UP000601435">
    <property type="component" value="Unassembled WGS sequence"/>
</dbReference>
<dbReference type="Pfam" id="PF00763">
    <property type="entry name" value="THF_DHG_CYH"/>
    <property type="match status" value="2"/>
</dbReference>
<dbReference type="InterPro" id="IPR020630">
    <property type="entry name" value="THF_DH/CycHdrlase_cat_dom"/>
</dbReference>
<dbReference type="Gene3D" id="3.40.50.720">
    <property type="entry name" value="NAD(P)-binding Rossmann-like Domain"/>
    <property type="match status" value="1"/>
</dbReference>
<dbReference type="SUPFAM" id="SSF51735">
    <property type="entry name" value="NAD(P)-binding Rossmann-fold domains"/>
    <property type="match status" value="1"/>
</dbReference>
<keyword evidence="7" id="KW-0511">Multifunctional enzyme</keyword>
<dbReference type="EMBL" id="CAJNJA010032119">
    <property type="protein sequence ID" value="CAE7663923.1"/>
    <property type="molecule type" value="Genomic_DNA"/>
</dbReference>
<evidence type="ECO:0000313" key="10">
    <source>
        <dbReference type="EMBL" id="CAE7663923.1"/>
    </source>
</evidence>
<evidence type="ECO:0000259" key="9">
    <source>
        <dbReference type="Pfam" id="PF02882"/>
    </source>
</evidence>
<evidence type="ECO:0000256" key="3">
    <source>
        <dbReference type="ARBA" id="ARBA00022563"/>
    </source>
</evidence>
<feature type="domain" description="Tetrahydrofolate dehydrogenase/cyclohydrolase NAD(P)-binding" evidence="9">
    <location>
        <begin position="147"/>
        <end position="294"/>
    </location>
</feature>
<comment type="pathway">
    <text evidence="1">One-carbon metabolism; tetrahydrofolate interconversion.</text>
</comment>
<dbReference type="GO" id="GO:0004477">
    <property type="term" value="F:methenyltetrahydrofolate cyclohydrolase activity"/>
    <property type="evidence" value="ECO:0007669"/>
    <property type="project" value="TreeGrafter"/>
</dbReference>
<dbReference type="PANTHER" id="PTHR48099:SF5">
    <property type="entry name" value="C-1-TETRAHYDROFOLATE SYNTHASE, CYTOPLASMIC"/>
    <property type="match status" value="1"/>
</dbReference>
<dbReference type="AlphaFoldDB" id="A0A812W5U6"/>
<evidence type="ECO:0000313" key="11">
    <source>
        <dbReference type="Proteomes" id="UP000601435"/>
    </source>
</evidence>
<dbReference type="CDD" id="cd01080">
    <property type="entry name" value="NAD_bind_m-THF_DH_Cyclohyd"/>
    <property type="match status" value="1"/>
</dbReference>
<dbReference type="Gene3D" id="3.40.50.10860">
    <property type="entry name" value="Leucine Dehydrogenase, chain A, domain 1"/>
    <property type="match status" value="2"/>
</dbReference>
<dbReference type="FunFam" id="3.40.50.10860:FF:000005">
    <property type="entry name" value="C-1-tetrahydrofolate synthase, cytoplasmic, putative"/>
    <property type="match status" value="2"/>
</dbReference>
<feature type="non-terminal residue" evidence="10">
    <location>
        <position position="1"/>
    </location>
</feature>
<dbReference type="GO" id="GO:0005829">
    <property type="term" value="C:cytosol"/>
    <property type="evidence" value="ECO:0007669"/>
    <property type="project" value="TreeGrafter"/>
</dbReference>
<dbReference type="GO" id="GO:0004488">
    <property type="term" value="F:methylenetetrahydrofolate dehydrogenase (NADP+) activity"/>
    <property type="evidence" value="ECO:0007669"/>
    <property type="project" value="InterPro"/>
</dbReference>
<dbReference type="InterPro" id="IPR000672">
    <property type="entry name" value="THF_DH/CycHdrlase"/>
</dbReference>
<reference evidence="10" key="1">
    <citation type="submission" date="2021-02" db="EMBL/GenBank/DDBJ databases">
        <authorList>
            <person name="Dougan E. K."/>
            <person name="Rhodes N."/>
            <person name="Thang M."/>
            <person name="Chan C."/>
        </authorList>
    </citation>
    <scope>NUCLEOTIDE SEQUENCE</scope>
</reference>
<comment type="subunit">
    <text evidence="2">Homodimer.</text>
</comment>
<dbReference type="HAMAP" id="MF_01576">
    <property type="entry name" value="THF_DHG_CYH"/>
    <property type="match status" value="1"/>
</dbReference>
<dbReference type="InterPro" id="IPR046346">
    <property type="entry name" value="Aminoacid_DH-like_N_sf"/>
</dbReference>
<evidence type="ECO:0000256" key="7">
    <source>
        <dbReference type="ARBA" id="ARBA00023268"/>
    </source>
</evidence>
<keyword evidence="5" id="KW-0521">NADP</keyword>
<dbReference type="GO" id="GO:0035999">
    <property type="term" value="P:tetrahydrofolate interconversion"/>
    <property type="evidence" value="ECO:0007669"/>
    <property type="project" value="TreeGrafter"/>
</dbReference>
<dbReference type="PROSITE" id="PS00766">
    <property type="entry name" value="THF_DHG_CYH_1"/>
    <property type="match status" value="2"/>
</dbReference>
<proteinExistence type="inferred from homology"/>
<dbReference type="SUPFAM" id="SSF53223">
    <property type="entry name" value="Aminoacid dehydrogenase-like, N-terminal domain"/>
    <property type="match status" value="2"/>
</dbReference>
<evidence type="ECO:0000256" key="6">
    <source>
        <dbReference type="ARBA" id="ARBA00023002"/>
    </source>
</evidence>
<dbReference type="FunFam" id="3.40.50.720:FF:000006">
    <property type="entry name" value="Bifunctional protein FolD"/>
    <property type="match status" value="1"/>
</dbReference>
<dbReference type="InterPro" id="IPR036291">
    <property type="entry name" value="NAD(P)-bd_dom_sf"/>
</dbReference>
<protein>
    <submittedName>
        <fullName evidence="10">FOLD2 protein</fullName>
    </submittedName>
</protein>
<dbReference type="OrthoDB" id="5126881at2759"/>
<evidence type="ECO:0000256" key="5">
    <source>
        <dbReference type="ARBA" id="ARBA00022857"/>
    </source>
</evidence>
<feature type="domain" description="Tetrahydrofolate dehydrogenase/cyclohydrolase catalytic" evidence="8">
    <location>
        <begin position="397"/>
        <end position="512"/>
    </location>
</feature>
<dbReference type="PRINTS" id="PR00085">
    <property type="entry name" value="THFDHDRGNASE"/>
</dbReference>
<dbReference type="PANTHER" id="PTHR48099">
    <property type="entry name" value="C-1-TETRAHYDROFOLATE SYNTHASE, CYTOPLASMIC-RELATED"/>
    <property type="match status" value="1"/>
</dbReference>
<name>A0A812W5U6_9DINO</name>
<evidence type="ECO:0000256" key="4">
    <source>
        <dbReference type="ARBA" id="ARBA00022801"/>
    </source>
</evidence>
<evidence type="ECO:0000259" key="8">
    <source>
        <dbReference type="Pfam" id="PF00763"/>
    </source>
</evidence>
<keyword evidence="11" id="KW-1185">Reference proteome</keyword>
<comment type="caution">
    <text evidence="10">The sequence shown here is derived from an EMBL/GenBank/DDBJ whole genome shotgun (WGS) entry which is preliminary data.</text>
</comment>
<organism evidence="10 11">
    <name type="scientific">Symbiodinium necroappetens</name>
    <dbReference type="NCBI Taxonomy" id="1628268"/>
    <lineage>
        <taxon>Eukaryota</taxon>
        <taxon>Sar</taxon>
        <taxon>Alveolata</taxon>
        <taxon>Dinophyceae</taxon>
        <taxon>Suessiales</taxon>
        <taxon>Symbiodiniaceae</taxon>
        <taxon>Symbiodinium</taxon>
    </lineage>
</organism>
<dbReference type="InterPro" id="IPR020631">
    <property type="entry name" value="THF_DH/CycHdrlase_NAD-bd_dom"/>
</dbReference>
<accession>A0A812W5U6</accession>
<dbReference type="PROSITE" id="PS00767">
    <property type="entry name" value="THF_DHG_CYH_2"/>
    <property type="match status" value="1"/>
</dbReference>
<keyword evidence="6" id="KW-0560">Oxidoreductase</keyword>
<sequence>MEGKIETRVIDGKAVSAEVRAEVKALTEQLKQEHAVVPGLAMILVGERPDSKSYVANKTKAAKEVDFHVVDVHLAETVTQEELLAELKKLNDDPKVHGILVQLPLPEHINEGTVLKHIRVDKDADCFAAENVGNLCLKGGDPPLAVPCTPAGCVELLQRSRVDVCGKSVVILGRSNLVGMPMAQLLLSMDATVTICHSKSQDVAQHLRGADIVVAAIGQAQFVRGEWLKPGCVVIDVGINSVDDATKKSGYRLVGDVNSPEVLGVASLVTPVPGGVGPMTIAMLLKNVLNLARQSAGLPRVPLRREAGGWREAQGGSEFLRLSLGSKKCKPEADSSSPFAFGTLARAMAGRSFPVLAACASGVAIGLGLRRLLVRENQAEQPQKEETNVKKVETKNIDGKAIAAQVRAEVKEYAAQLKAECGVTPGLAVVLVGSRKDSQSYVRNKKKAADEVGFHTVDVTLPETVTQEDLLLEVQKLNDDPKVHAILVQLPLPSHIDEALILSKIRVDKDADGFSAENVGNLCLRGGAPPLA</sequence>
<dbReference type="Pfam" id="PF02882">
    <property type="entry name" value="THF_DHG_CYH_C"/>
    <property type="match status" value="1"/>
</dbReference>